<name>A0ABR0R0F5_GOSAR</name>
<gene>
    <name evidence="1" type="ORF">PVK06_001187</name>
</gene>
<keyword evidence="2" id="KW-1185">Reference proteome</keyword>
<reference evidence="1 2" key="1">
    <citation type="submission" date="2023-03" db="EMBL/GenBank/DDBJ databases">
        <title>WGS of Gossypium arboreum.</title>
        <authorList>
            <person name="Yu D."/>
        </authorList>
    </citation>
    <scope>NUCLEOTIDE SEQUENCE [LARGE SCALE GENOMIC DNA]</scope>
    <source>
        <tissue evidence="1">Leaf</tissue>
    </source>
</reference>
<comment type="caution">
    <text evidence="1">The sequence shown here is derived from an EMBL/GenBank/DDBJ whole genome shotgun (WGS) entry which is preliminary data.</text>
</comment>
<proteinExistence type="predicted"/>
<dbReference type="EMBL" id="JARKNE010000001">
    <property type="protein sequence ID" value="KAK5845034.1"/>
    <property type="molecule type" value="Genomic_DNA"/>
</dbReference>
<sequence length="69" mass="8072">MVEFLIRFDDKHIYVNQLQMEEDRILECYIHNLPAPSSPLIEPYLREADFSHVIVVGRGCKLDSALVKR</sequence>
<accession>A0ABR0R0F5</accession>
<evidence type="ECO:0000313" key="1">
    <source>
        <dbReference type="EMBL" id="KAK5845034.1"/>
    </source>
</evidence>
<evidence type="ECO:0000313" key="2">
    <source>
        <dbReference type="Proteomes" id="UP001358586"/>
    </source>
</evidence>
<organism evidence="1 2">
    <name type="scientific">Gossypium arboreum</name>
    <name type="common">Tree cotton</name>
    <name type="synonym">Gossypium nanking</name>
    <dbReference type="NCBI Taxonomy" id="29729"/>
    <lineage>
        <taxon>Eukaryota</taxon>
        <taxon>Viridiplantae</taxon>
        <taxon>Streptophyta</taxon>
        <taxon>Embryophyta</taxon>
        <taxon>Tracheophyta</taxon>
        <taxon>Spermatophyta</taxon>
        <taxon>Magnoliopsida</taxon>
        <taxon>eudicotyledons</taxon>
        <taxon>Gunneridae</taxon>
        <taxon>Pentapetalae</taxon>
        <taxon>rosids</taxon>
        <taxon>malvids</taxon>
        <taxon>Malvales</taxon>
        <taxon>Malvaceae</taxon>
        <taxon>Malvoideae</taxon>
        <taxon>Gossypium</taxon>
    </lineage>
</organism>
<protein>
    <submittedName>
        <fullName evidence="1">Uncharacterized protein</fullName>
    </submittedName>
</protein>
<dbReference type="Proteomes" id="UP001358586">
    <property type="component" value="Chromosome 1"/>
</dbReference>